<evidence type="ECO:0000259" key="7">
    <source>
        <dbReference type="Pfam" id="PF01740"/>
    </source>
</evidence>
<feature type="transmembrane region" description="Helical" evidence="5">
    <location>
        <begin position="151"/>
        <end position="178"/>
    </location>
</feature>
<dbReference type="Pfam" id="PF00916">
    <property type="entry name" value="Sulfate_transp"/>
    <property type="match status" value="1"/>
</dbReference>
<dbReference type="GO" id="GO:0008271">
    <property type="term" value="F:secondary active sulfate transmembrane transporter activity"/>
    <property type="evidence" value="ECO:0007669"/>
    <property type="project" value="InterPro"/>
</dbReference>
<reference evidence="8 9" key="1">
    <citation type="submission" date="2023-10" db="EMBL/GenBank/DDBJ databases">
        <title>Genomes of two closely related lineages of the louse Polyplax serrata with different host specificities.</title>
        <authorList>
            <person name="Martinu J."/>
            <person name="Tarabai H."/>
            <person name="Stefka J."/>
            <person name="Hypsa V."/>
        </authorList>
    </citation>
    <scope>NUCLEOTIDE SEQUENCE [LARGE SCALE GENOMIC DNA]</scope>
    <source>
        <strain evidence="8">HR10_N</strain>
    </source>
</reference>
<evidence type="ECO:0000256" key="2">
    <source>
        <dbReference type="ARBA" id="ARBA00022692"/>
    </source>
</evidence>
<accession>A0AAN8SC72</accession>
<organism evidence="8 9">
    <name type="scientific">Polyplax serrata</name>
    <name type="common">Common mouse louse</name>
    <dbReference type="NCBI Taxonomy" id="468196"/>
    <lineage>
        <taxon>Eukaryota</taxon>
        <taxon>Metazoa</taxon>
        <taxon>Ecdysozoa</taxon>
        <taxon>Arthropoda</taxon>
        <taxon>Hexapoda</taxon>
        <taxon>Insecta</taxon>
        <taxon>Pterygota</taxon>
        <taxon>Neoptera</taxon>
        <taxon>Paraneoptera</taxon>
        <taxon>Psocodea</taxon>
        <taxon>Troctomorpha</taxon>
        <taxon>Phthiraptera</taxon>
        <taxon>Anoplura</taxon>
        <taxon>Polyplacidae</taxon>
        <taxon>Polyplax</taxon>
    </lineage>
</organism>
<dbReference type="InterPro" id="IPR002645">
    <property type="entry name" value="STAS_dom"/>
</dbReference>
<comment type="subcellular location">
    <subcellularLocation>
        <location evidence="1">Membrane</location>
        <topology evidence="1">Multi-pass membrane protein</topology>
    </subcellularLocation>
</comment>
<evidence type="ECO:0000256" key="3">
    <source>
        <dbReference type="ARBA" id="ARBA00022989"/>
    </source>
</evidence>
<keyword evidence="3 5" id="KW-1133">Transmembrane helix</keyword>
<protein>
    <submittedName>
        <fullName evidence="8">Uncharacterized protein</fullName>
    </submittedName>
</protein>
<proteinExistence type="predicted"/>
<evidence type="ECO:0000256" key="1">
    <source>
        <dbReference type="ARBA" id="ARBA00004141"/>
    </source>
</evidence>
<comment type="caution">
    <text evidence="8">The sequence shown here is derived from an EMBL/GenBank/DDBJ whole genome shotgun (WGS) entry which is preliminary data.</text>
</comment>
<feature type="transmembrane region" description="Helical" evidence="5">
    <location>
        <begin position="474"/>
        <end position="501"/>
    </location>
</feature>
<evidence type="ECO:0000313" key="9">
    <source>
        <dbReference type="Proteomes" id="UP001372834"/>
    </source>
</evidence>
<dbReference type="InterPro" id="IPR036513">
    <property type="entry name" value="STAS_dom_sf"/>
</dbReference>
<evidence type="ECO:0000313" key="8">
    <source>
        <dbReference type="EMBL" id="KAK6643072.1"/>
    </source>
</evidence>
<dbReference type="AlphaFoldDB" id="A0AAN8SC72"/>
<evidence type="ECO:0000256" key="4">
    <source>
        <dbReference type="ARBA" id="ARBA00023136"/>
    </source>
</evidence>
<feature type="transmembrane region" description="Helical" evidence="5">
    <location>
        <begin position="277"/>
        <end position="297"/>
    </location>
</feature>
<feature type="transmembrane region" description="Helical" evidence="5">
    <location>
        <begin position="343"/>
        <end position="365"/>
    </location>
</feature>
<feature type="transmembrane region" description="Helical" evidence="5">
    <location>
        <begin position="112"/>
        <end position="139"/>
    </location>
</feature>
<dbReference type="Pfam" id="PF01740">
    <property type="entry name" value="STAS"/>
    <property type="match status" value="1"/>
</dbReference>
<keyword evidence="2 5" id="KW-0812">Transmembrane</keyword>
<dbReference type="InterPro" id="IPR018045">
    <property type="entry name" value="S04_transporter_CS"/>
</dbReference>
<dbReference type="GO" id="GO:0016020">
    <property type="term" value="C:membrane"/>
    <property type="evidence" value="ECO:0007669"/>
    <property type="project" value="UniProtKB-SubCell"/>
</dbReference>
<sequence length="629" mass="69193">MSGSEVETTGFLENDSRGAERIVRQESAGQYRNGRTNESWFIKLVKKKVRSSCSKKTLYKRLPIVNWIRNYTLNFFISDLLAGLTVGLTAIPQGIAYAVVAGLQPQYGLYSGFMGCFVYFFLGSVKDITIGPTAIMALMSQKNVEQYNSDFAVLLCFLTGCITLLFGILHLGFLVSFISVPVTVGFTTAAAVTIASSQVKGLLGIKGKSNEFLESWISVFEHIKETRFEDLGLGLFTIVFLILLKMANEKVTQKFRSQTHLSGSAKVFKETFRIISLGRNAIVVVIGTVAAYVFYLYGMRPFTLTGKIQGGLPEFRLPPFSTTLPNGNNVTVTLPFTDMVSKMGTGVISVPMISILETIAIAKAFAKGKTLDATQEMIALGACNIVGSFVRSMPTAGSFTRTAVNNASNVKTQLGGLFTGALVLAALSLTATFEFIPKATLAGLIITAMFYMLEIHEIILIWKTKKLDIIPLLVTILGCLFLGLDMGIIVGIAVNLIFILYTSARPDVAKEEIVVLDQEILLIRPKESISYPGAEYLRELVMKYSIGHPKNLIAIDGSSVNTVDVTVAKNIKTLVDDLDKLQRDVVLWNWTETAKEICTKLDLKMKKYFKRTRTVQELLDVRTDLNSCV</sequence>
<evidence type="ECO:0000259" key="6">
    <source>
        <dbReference type="Pfam" id="PF00916"/>
    </source>
</evidence>
<dbReference type="InterPro" id="IPR011547">
    <property type="entry name" value="SLC26A/SulP_dom"/>
</dbReference>
<dbReference type="PANTHER" id="PTHR11814">
    <property type="entry name" value="SULFATE TRANSPORTER"/>
    <property type="match status" value="1"/>
</dbReference>
<dbReference type="CDD" id="cd07042">
    <property type="entry name" value="STAS_SulP_like_sulfate_transporter"/>
    <property type="match status" value="1"/>
</dbReference>
<name>A0AAN8SC72_POLSC</name>
<feature type="transmembrane region" description="Helical" evidence="5">
    <location>
        <begin position="414"/>
        <end position="433"/>
    </location>
</feature>
<dbReference type="EMBL" id="JAWJWE010000002">
    <property type="protein sequence ID" value="KAK6643072.1"/>
    <property type="molecule type" value="Genomic_DNA"/>
</dbReference>
<feature type="transmembrane region" description="Helical" evidence="5">
    <location>
        <begin position="80"/>
        <end position="100"/>
    </location>
</feature>
<dbReference type="InterPro" id="IPR001902">
    <property type="entry name" value="SLC26A/SulP_fam"/>
</dbReference>
<dbReference type="Gene3D" id="3.30.750.24">
    <property type="entry name" value="STAS domain"/>
    <property type="match status" value="1"/>
</dbReference>
<feature type="domain" description="STAS" evidence="7">
    <location>
        <begin position="517"/>
        <end position="604"/>
    </location>
</feature>
<dbReference type="PROSITE" id="PS01130">
    <property type="entry name" value="SLC26A"/>
    <property type="match status" value="1"/>
</dbReference>
<feature type="domain" description="SLC26A/SulP transporter" evidence="6">
    <location>
        <begin position="76"/>
        <end position="474"/>
    </location>
</feature>
<dbReference type="SUPFAM" id="SSF52091">
    <property type="entry name" value="SpoIIaa-like"/>
    <property type="match status" value="1"/>
</dbReference>
<dbReference type="Proteomes" id="UP001372834">
    <property type="component" value="Unassembled WGS sequence"/>
</dbReference>
<evidence type="ECO:0000256" key="5">
    <source>
        <dbReference type="SAM" id="Phobius"/>
    </source>
</evidence>
<keyword evidence="4 5" id="KW-0472">Membrane</keyword>
<gene>
    <name evidence="8" type="ORF">RUM43_004575</name>
</gene>
<feature type="transmembrane region" description="Helical" evidence="5">
    <location>
        <begin position="440"/>
        <end position="462"/>
    </location>
</feature>